<dbReference type="InterPro" id="IPR053008">
    <property type="entry name" value="Phomopsin_biosynth_assoc"/>
</dbReference>
<gene>
    <name evidence="2" type="ORF">H2200_010275</name>
</gene>
<protein>
    <submittedName>
        <fullName evidence="2">Uncharacterized protein</fullName>
    </submittedName>
</protein>
<organism evidence="2 3">
    <name type="scientific">Cladophialophora chaetospira</name>
    <dbReference type="NCBI Taxonomy" id="386627"/>
    <lineage>
        <taxon>Eukaryota</taxon>
        <taxon>Fungi</taxon>
        <taxon>Dikarya</taxon>
        <taxon>Ascomycota</taxon>
        <taxon>Pezizomycotina</taxon>
        <taxon>Eurotiomycetes</taxon>
        <taxon>Chaetothyriomycetidae</taxon>
        <taxon>Chaetothyriales</taxon>
        <taxon>Herpotrichiellaceae</taxon>
        <taxon>Cladophialophora</taxon>
    </lineage>
</organism>
<keyword evidence="3" id="KW-1185">Reference proteome</keyword>
<accession>A0AA39CER9</accession>
<comment type="caution">
    <text evidence="2">The sequence shown here is derived from an EMBL/GenBank/DDBJ whole genome shotgun (WGS) entry which is preliminary data.</text>
</comment>
<keyword evidence="1" id="KW-0812">Transmembrane</keyword>
<name>A0AA39CER9_9EURO</name>
<evidence type="ECO:0000313" key="3">
    <source>
        <dbReference type="Proteomes" id="UP001172673"/>
    </source>
</evidence>
<evidence type="ECO:0000256" key="1">
    <source>
        <dbReference type="SAM" id="Phobius"/>
    </source>
</evidence>
<feature type="transmembrane region" description="Helical" evidence="1">
    <location>
        <begin position="64"/>
        <end position="85"/>
    </location>
</feature>
<keyword evidence="1" id="KW-1133">Transmembrane helix</keyword>
<dbReference type="Proteomes" id="UP001172673">
    <property type="component" value="Unassembled WGS sequence"/>
</dbReference>
<keyword evidence="1" id="KW-0472">Membrane</keyword>
<sequence>MSLRTDILETSLPSLGYRAIRKGQLDDERDSSADFEQVALVKTDRGEGTNDSRPAQSSCEKTGFYIGVLVLLVCTAVIFASVVPFNGINRSTKWQFPPPEVHVITKSKSNDRPHLCGNSSSEARALGCTFNQLTWVWLPPNCPMYANDQFLEAEDWVYWEDLEQTKAVGDDVWAEVLDGERMIFSEMREHATHCVYYFLSLSQVIRDGTPYYDKMVNYEHYEHCANMLLGLLRQLPKWHELNTLAGTVSFDQYCP</sequence>
<proteinExistence type="predicted"/>
<dbReference type="EMBL" id="JAPDRK010000016">
    <property type="protein sequence ID" value="KAJ9605618.1"/>
    <property type="molecule type" value="Genomic_DNA"/>
</dbReference>
<dbReference type="AlphaFoldDB" id="A0AA39CER9"/>
<dbReference type="PANTHER" id="PTHR35896:SF3">
    <property type="entry name" value="MAJOR FACILITATOR SUPERFAMILY TRANSPORTER"/>
    <property type="match status" value="1"/>
</dbReference>
<dbReference type="PANTHER" id="PTHR35896">
    <property type="entry name" value="IG-LIKE DOMAIN-CONTAINING PROTEIN"/>
    <property type="match status" value="1"/>
</dbReference>
<evidence type="ECO:0000313" key="2">
    <source>
        <dbReference type="EMBL" id="KAJ9605618.1"/>
    </source>
</evidence>
<reference evidence="2" key="1">
    <citation type="submission" date="2022-10" db="EMBL/GenBank/DDBJ databases">
        <title>Culturing micro-colonial fungi from biological soil crusts in the Mojave desert and describing Neophaeococcomyces mojavensis, and introducing the new genera and species Taxawa tesnikishii.</title>
        <authorList>
            <person name="Kurbessoian T."/>
            <person name="Stajich J.E."/>
        </authorList>
    </citation>
    <scope>NUCLEOTIDE SEQUENCE</scope>
    <source>
        <strain evidence="2">TK_41</strain>
    </source>
</reference>